<evidence type="ECO:0000259" key="1">
    <source>
        <dbReference type="Pfam" id="PF07727"/>
    </source>
</evidence>
<gene>
    <name evidence="2" type="primary">LOC107784299</name>
</gene>
<name>A0A1S3Z8T7_TOBAC</name>
<proteinExistence type="predicted"/>
<accession>A0A1S3Z8T7</accession>
<dbReference type="OrthoDB" id="414945at2759"/>
<organism evidence="2">
    <name type="scientific">Nicotiana tabacum</name>
    <name type="common">Common tobacco</name>
    <dbReference type="NCBI Taxonomy" id="4097"/>
    <lineage>
        <taxon>Eukaryota</taxon>
        <taxon>Viridiplantae</taxon>
        <taxon>Streptophyta</taxon>
        <taxon>Embryophyta</taxon>
        <taxon>Tracheophyta</taxon>
        <taxon>Spermatophyta</taxon>
        <taxon>Magnoliopsida</taxon>
        <taxon>eudicotyledons</taxon>
        <taxon>Gunneridae</taxon>
        <taxon>Pentapetalae</taxon>
        <taxon>asterids</taxon>
        <taxon>lamiids</taxon>
        <taxon>Solanales</taxon>
        <taxon>Solanaceae</taxon>
        <taxon>Nicotianoideae</taxon>
        <taxon>Nicotianeae</taxon>
        <taxon>Nicotiana</taxon>
    </lineage>
</organism>
<dbReference type="PANTHER" id="PTHR11439">
    <property type="entry name" value="GAG-POL-RELATED RETROTRANSPOSON"/>
    <property type="match status" value="1"/>
</dbReference>
<dbReference type="Pfam" id="PF07727">
    <property type="entry name" value="RVT_2"/>
    <property type="match status" value="1"/>
</dbReference>
<dbReference type="AlphaFoldDB" id="A0A1S3Z8T7"/>
<dbReference type="RefSeq" id="XP_016460895.1">
    <property type="nucleotide sequence ID" value="XM_016605409.1"/>
</dbReference>
<dbReference type="InterPro" id="IPR043502">
    <property type="entry name" value="DNA/RNA_pol_sf"/>
</dbReference>
<dbReference type="InterPro" id="IPR013103">
    <property type="entry name" value="RVT_2"/>
</dbReference>
<dbReference type="PaxDb" id="4097-A0A1S3Z8T7"/>
<dbReference type="KEGG" id="nta:107784299"/>
<protein>
    <submittedName>
        <fullName evidence="2">Uncharacterized mitochondrial protein AtMg00810-like</fullName>
    </submittedName>
</protein>
<dbReference type="PANTHER" id="PTHR11439:SF469">
    <property type="entry name" value="REVERSE TRANSCRIPTASE TY1_COPIA-TYPE DOMAIN-CONTAINING PROTEIN"/>
    <property type="match status" value="1"/>
</dbReference>
<evidence type="ECO:0000313" key="2">
    <source>
        <dbReference type="RefSeq" id="XP_016460895.1"/>
    </source>
</evidence>
<dbReference type="SUPFAM" id="SSF56672">
    <property type="entry name" value="DNA/RNA polymerases"/>
    <property type="match status" value="1"/>
</dbReference>
<reference evidence="2" key="1">
    <citation type="submission" date="2025-08" db="UniProtKB">
        <authorList>
            <consortium name="RefSeq"/>
        </authorList>
    </citation>
    <scope>IDENTIFICATION</scope>
</reference>
<dbReference type="OMA" id="QHIRTDD"/>
<feature type="domain" description="Reverse transcriptase Ty1/copia-type" evidence="1">
    <location>
        <begin position="3"/>
        <end position="167"/>
    </location>
</feature>
<sequence length="408" mass="46667">MTTVRALIATTVKKSWLISQLDVNNAFLHGDLNEEVYMQVPPGLVLEKPGLVCKLNKSLYGLKHASRQWYAKLTEALYSRGYTHSMYDYSLFYKRNGSDSVYIAVYVDDVLFLHEQFKIKDLGQLHYFLGLEVMYKEDVIIISQRKFALNLLKEYDCLEHKTCSSPLDPNVKLKAKEGAVLQDSTYYRKLVGKLNFLTNTRLDIAYGVQHLSQFMQKPREPHLKAAFHLLRYLKNDPTLGIFMSKDGDHTVRAYCDSDWAACLDSRRSISGYLALLGNSPIRWKSKKQETISLSSAEPEYRALRKVVGELVWLRMLFEELTVPFSLPISVYCDSQSALHIARNPVFHKRTKHIEVECHFVRDQLQAGLISLQHIRTDDQLADVLTKPFTGIKHSAALGKLSVFATPPT</sequence>
<dbReference type="STRING" id="4097.A0A1S3Z8T7"/>
<dbReference type="CDD" id="cd09272">
    <property type="entry name" value="RNase_HI_RT_Ty1"/>
    <property type="match status" value="1"/>
</dbReference>